<protein>
    <recommendedName>
        <fullName evidence="3">DUF1308 domain-containing protein</fullName>
    </recommendedName>
</protein>
<dbReference type="AlphaFoldDB" id="A0A4T0J0D8"/>
<dbReference type="Proteomes" id="UP000310689">
    <property type="component" value="Unassembled WGS sequence"/>
</dbReference>
<comment type="caution">
    <text evidence="1">The sequence shown here is derived from an EMBL/GenBank/DDBJ whole genome shotgun (WGS) entry which is preliminary data.</text>
</comment>
<organism evidence="1 2">
    <name type="scientific">Wallemia ichthyophaga</name>
    <dbReference type="NCBI Taxonomy" id="245174"/>
    <lineage>
        <taxon>Eukaryota</taxon>
        <taxon>Fungi</taxon>
        <taxon>Dikarya</taxon>
        <taxon>Basidiomycota</taxon>
        <taxon>Wallemiomycotina</taxon>
        <taxon>Wallemiomycetes</taxon>
        <taxon>Wallemiales</taxon>
        <taxon>Wallemiaceae</taxon>
        <taxon>Wallemia</taxon>
    </lineage>
</organism>
<gene>
    <name evidence="1" type="ORF">E3P86_02600</name>
</gene>
<reference evidence="1 2" key="1">
    <citation type="submission" date="2019-03" db="EMBL/GenBank/DDBJ databases">
        <title>Sequencing 23 genomes of Wallemia ichthyophaga.</title>
        <authorList>
            <person name="Gostincar C."/>
        </authorList>
    </citation>
    <scope>NUCLEOTIDE SEQUENCE [LARGE SCALE GENOMIC DNA]</scope>
    <source>
        <strain evidence="1 2">EXF-6200</strain>
    </source>
</reference>
<accession>A0A4T0J0D8</accession>
<evidence type="ECO:0008006" key="3">
    <source>
        <dbReference type="Google" id="ProtNLM"/>
    </source>
</evidence>
<dbReference type="PANTHER" id="PTHR13379:SF0">
    <property type="entry name" value="UPF0415 PROTEIN C7ORF25"/>
    <property type="match status" value="1"/>
</dbReference>
<proteinExistence type="predicted"/>
<dbReference type="PANTHER" id="PTHR13379">
    <property type="entry name" value="UNCHARACTERIZED DUF1308"/>
    <property type="match status" value="1"/>
</dbReference>
<sequence>MPSSINESLRIYREIFDKSDLFSSNDDRLLVIDNWLNVPNDWTCSGIEGFHRWRMLLKSDIEATEAMLQCTDGDEPLISSNLIAHWTCWMALINPAVSKHPITAVNKYFILPKREGQKGKPKSVKVDIVADAGRSWIRLSNIKLSSILAELAEMDSLITSSDDDSDSHVDQPMPVPSLLKIGHELSAASIKFIIHDQRPDIHLYLTRLSREEVAESDSRIKGQLETLNLYGIQVHFGIPTYDLKVSQKQPRVALKPTTNINLDVSILIAFTSITTHICNPAEASLKPNNATEHIRAISNQLYQESGVCALFDLIKETCDTETLQFWTTQENKDRTYSILDKIGGATEKLRLESIFEGGNDSFWDGSRYFSNQMGGLPVKIINDSGDDVPTASFDDFVLRRAHKALNSDGNMGSAGKLTPHTLRTVIAGLERGWTTLTSNRQSIKALVQGWHTHVNNNSSLATFWLVEPRSLSEQLLEKSDRKSNK</sequence>
<evidence type="ECO:0000313" key="1">
    <source>
        <dbReference type="EMBL" id="TIB36006.1"/>
    </source>
</evidence>
<dbReference type="EMBL" id="SPOI01000139">
    <property type="protein sequence ID" value="TIB36006.1"/>
    <property type="molecule type" value="Genomic_DNA"/>
</dbReference>
<name>A0A4T0J0D8_WALIC</name>
<evidence type="ECO:0000313" key="2">
    <source>
        <dbReference type="Proteomes" id="UP000310689"/>
    </source>
</evidence>